<protein>
    <recommendedName>
        <fullName evidence="4">Hedgehog/Intein (Hint) domain-containing protein</fullName>
    </recommendedName>
</protein>
<dbReference type="EMBL" id="LKBA01000023">
    <property type="protein sequence ID" value="KPN62054.1"/>
    <property type="molecule type" value="Genomic_DNA"/>
</dbReference>
<feature type="region of interest" description="Disordered" evidence="3">
    <location>
        <begin position="355"/>
        <end position="386"/>
    </location>
</feature>
<comment type="subcellular location">
    <subcellularLocation>
        <location evidence="1">Secreted</location>
    </subcellularLocation>
</comment>
<feature type="domain" description="Hedgehog/Intein (Hint)" evidence="4">
    <location>
        <begin position="481"/>
        <end position="617"/>
    </location>
</feature>
<dbReference type="PANTHER" id="PTHR38340">
    <property type="entry name" value="S-LAYER PROTEIN"/>
    <property type="match status" value="1"/>
</dbReference>
<sequence>MATGYLVQLGDSSLDSGDAIIGPTTSFTIDTILGSGSWTWSGTYGGTTYTNETETGTYYLGSDGNIYFTSNNGPVDTISSASVISAPSYSTADDVLTGGDGADVIDTSFTDEDGEKVDGGDGATGDNADVVDAGAGDDYVEAGYGDDTIYGGTGSDTIEGGDGNDSIYGDDDLSSVTPEPITIHEGNFTDTTNGYTVTAQNVVGGSLTTASSSNIATYSGGGFGASGTVSDSDSSVTSQIGYDLASGLSENVTVTLDGEASEASFSFANLYTSTYAEAGHWAIYNDGVLVAEGDFTEQGAGTGSGTVDISGHGNFDQIVFTALPQTDGTDGSDYHLTSVSFTPVPVDPIAGNDSLSGGAGDDFIDGNGGDDTLTGGSGSDTLHGGDGEDLIHVGAGDTASGGTGSDRFELNPTDALDGSGPTITLDGGEDADDSDIDTLDLKGLVNDWSNVVFDPDNPENGTATLSDGTVVTFTNFEQIIICFTGSTRIETPFGPRPVQDLRPGDLIITRDNGLQPLLWIGKSHVAAQGRLAPIRFCKGAIGNSRPLLVSPQHRILLKSPKATLLFDTPEVLVPACHMINGETIYREAASEVTYYHLLFDQHEVIYSEGVPTESFHPAWPTLGGLDTQTREEVLALFPALRCSNTGYGKTARSVLRRYETRLLLAG</sequence>
<dbReference type="Proteomes" id="UP000050471">
    <property type="component" value="Unassembled WGS sequence"/>
</dbReference>
<dbReference type="InterPro" id="IPR036844">
    <property type="entry name" value="Hint_dom_sf"/>
</dbReference>
<dbReference type="OrthoDB" id="6305173at2"/>
<gene>
    <name evidence="5" type="ORF">AKJ29_04845</name>
</gene>
<dbReference type="PRINTS" id="PR00313">
    <property type="entry name" value="CABNDNGRPT"/>
</dbReference>
<keyword evidence="6" id="KW-1185">Reference proteome</keyword>
<dbReference type="RefSeq" id="WP_055192704.1">
    <property type="nucleotide sequence ID" value="NZ_FPBS01000025.1"/>
</dbReference>
<name>A0A0P7ITB6_9RHOB</name>
<dbReference type="Gene3D" id="2.150.10.10">
    <property type="entry name" value="Serralysin-like metalloprotease, C-terminal"/>
    <property type="match status" value="1"/>
</dbReference>
<dbReference type="InterPro" id="IPR050557">
    <property type="entry name" value="RTX_toxin/Mannuronan_C5-epim"/>
</dbReference>
<dbReference type="Pfam" id="PF00353">
    <property type="entry name" value="HemolysinCabind"/>
    <property type="match status" value="3"/>
</dbReference>
<evidence type="ECO:0000256" key="2">
    <source>
        <dbReference type="ARBA" id="ARBA00022525"/>
    </source>
</evidence>
<dbReference type="AlphaFoldDB" id="A0A0P7ITB6"/>
<accession>A0A0P7ITB6</accession>
<dbReference type="Pfam" id="PF13403">
    <property type="entry name" value="Hint_2"/>
    <property type="match status" value="1"/>
</dbReference>
<reference evidence="5 6" key="1">
    <citation type="submission" date="2015-09" db="EMBL/GenBank/DDBJ databases">
        <title>Draft genome sequence of Aliiroseovarius crassostreae CV919-312TSm, the causative agent of Roseovarius Oyster Disease (formerly Juvenile Oyster Disease).</title>
        <authorList>
            <person name="Kessner L."/>
            <person name="Spinard E."/>
            <person name="Nelson D."/>
        </authorList>
    </citation>
    <scope>NUCLEOTIDE SEQUENCE [LARGE SCALE GENOMIC DNA]</scope>
    <source>
        <strain evidence="5 6">CV919-312</strain>
    </source>
</reference>
<evidence type="ECO:0000259" key="4">
    <source>
        <dbReference type="Pfam" id="PF13403"/>
    </source>
</evidence>
<dbReference type="GO" id="GO:0005509">
    <property type="term" value="F:calcium ion binding"/>
    <property type="evidence" value="ECO:0007669"/>
    <property type="project" value="InterPro"/>
</dbReference>
<dbReference type="SUPFAM" id="SSF51120">
    <property type="entry name" value="beta-Roll"/>
    <property type="match status" value="2"/>
</dbReference>
<evidence type="ECO:0000256" key="1">
    <source>
        <dbReference type="ARBA" id="ARBA00004613"/>
    </source>
</evidence>
<dbReference type="InterPro" id="IPR028992">
    <property type="entry name" value="Hedgehog/Intein_dom"/>
</dbReference>
<organism evidence="5 6">
    <name type="scientific">Aliiroseovarius crassostreae</name>
    <dbReference type="NCBI Taxonomy" id="154981"/>
    <lineage>
        <taxon>Bacteria</taxon>
        <taxon>Pseudomonadati</taxon>
        <taxon>Pseudomonadota</taxon>
        <taxon>Alphaproteobacteria</taxon>
        <taxon>Rhodobacterales</taxon>
        <taxon>Paracoccaceae</taxon>
        <taxon>Aliiroseovarius</taxon>
    </lineage>
</organism>
<dbReference type="Gene3D" id="2.170.16.10">
    <property type="entry name" value="Hedgehog/Intein (Hint) domain"/>
    <property type="match status" value="1"/>
</dbReference>
<dbReference type="InterPro" id="IPR018511">
    <property type="entry name" value="Hemolysin-typ_Ca-bd_CS"/>
</dbReference>
<evidence type="ECO:0000313" key="6">
    <source>
        <dbReference type="Proteomes" id="UP000050471"/>
    </source>
</evidence>
<dbReference type="PROSITE" id="PS00330">
    <property type="entry name" value="HEMOLYSIN_CALCIUM"/>
    <property type="match status" value="3"/>
</dbReference>
<keyword evidence="2" id="KW-0964">Secreted</keyword>
<evidence type="ECO:0000313" key="5">
    <source>
        <dbReference type="EMBL" id="KPN62054.1"/>
    </source>
</evidence>
<evidence type="ECO:0000256" key="3">
    <source>
        <dbReference type="SAM" id="MobiDB-lite"/>
    </source>
</evidence>
<proteinExistence type="predicted"/>
<dbReference type="InterPro" id="IPR001343">
    <property type="entry name" value="Hemolysn_Ca-bd"/>
</dbReference>
<dbReference type="GO" id="GO:0005576">
    <property type="term" value="C:extracellular region"/>
    <property type="evidence" value="ECO:0007669"/>
    <property type="project" value="UniProtKB-SubCell"/>
</dbReference>
<dbReference type="PANTHER" id="PTHR38340:SF1">
    <property type="entry name" value="S-LAYER PROTEIN"/>
    <property type="match status" value="1"/>
</dbReference>
<feature type="compositionally biased region" description="Low complexity" evidence="3">
    <location>
        <begin position="370"/>
        <end position="382"/>
    </location>
</feature>
<dbReference type="STRING" id="154981.AKJ29_04845"/>
<dbReference type="SUPFAM" id="SSF51294">
    <property type="entry name" value="Hedgehog/intein (Hint) domain"/>
    <property type="match status" value="1"/>
</dbReference>
<comment type="caution">
    <text evidence="5">The sequence shown here is derived from an EMBL/GenBank/DDBJ whole genome shotgun (WGS) entry which is preliminary data.</text>
</comment>
<dbReference type="InterPro" id="IPR011049">
    <property type="entry name" value="Serralysin-like_metalloprot_C"/>
</dbReference>